<evidence type="ECO:0000313" key="2">
    <source>
        <dbReference type="EMBL" id="MCP2349658.1"/>
    </source>
</evidence>
<evidence type="ECO:0000313" key="3">
    <source>
        <dbReference type="Proteomes" id="UP001320766"/>
    </source>
</evidence>
<dbReference type="EMBL" id="JAMZEC010000001">
    <property type="protein sequence ID" value="MCP2349658.1"/>
    <property type="molecule type" value="Genomic_DNA"/>
</dbReference>
<sequence length="64" mass="6632">MKFDRRLTPVTRGVLGAGSVLSFVAAAVIFLTLPDVPLAANALMVVSSAVVLTGFALLVCDISR</sequence>
<keyword evidence="1" id="KW-0472">Membrane</keyword>
<keyword evidence="1" id="KW-1133">Transmembrane helix</keyword>
<name>A0ABT1K6N2_9ACTN</name>
<dbReference type="Proteomes" id="UP001320766">
    <property type="component" value="Unassembled WGS sequence"/>
</dbReference>
<gene>
    <name evidence="2" type="ORF">HD595_005780</name>
</gene>
<evidence type="ECO:0000256" key="1">
    <source>
        <dbReference type="SAM" id="Phobius"/>
    </source>
</evidence>
<keyword evidence="1" id="KW-0812">Transmembrane</keyword>
<reference evidence="2 3" key="1">
    <citation type="submission" date="2022-06" db="EMBL/GenBank/DDBJ databases">
        <title>Sequencing the genomes of 1000 actinobacteria strains.</title>
        <authorList>
            <person name="Klenk H.-P."/>
        </authorList>
    </citation>
    <scope>NUCLEOTIDE SEQUENCE [LARGE SCALE GENOMIC DNA]</scope>
    <source>
        <strain evidence="2 3">DSM 44170</strain>
    </source>
</reference>
<dbReference type="RefSeq" id="WP_253774398.1">
    <property type="nucleotide sequence ID" value="NZ_BAAAVE010000021.1"/>
</dbReference>
<feature type="transmembrane region" description="Helical" evidence="1">
    <location>
        <begin position="39"/>
        <end position="60"/>
    </location>
</feature>
<comment type="caution">
    <text evidence="2">The sequence shown here is derived from an EMBL/GenBank/DDBJ whole genome shotgun (WGS) entry which is preliminary data.</text>
</comment>
<keyword evidence="3" id="KW-1185">Reference proteome</keyword>
<protein>
    <submittedName>
        <fullName evidence="2">Uncharacterized protein</fullName>
    </submittedName>
</protein>
<feature type="transmembrane region" description="Helical" evidence="1">
    <location>
        <begin position="12"/>
        <end position="33"/>
    </location>
</feature>
<proteinExistence type="predicted"/>
<organism evidence="2 3">
    <name type="scientific">Nonomuraea roseoviolacea subsp. carminata</name>
    <dbReference type="NCBI Taxonomy" id="160689"/>
    <lineage>
        <taxon>Bacteria</taxon>
        <taxon>Bacillati</taxon>
        <taxon>Actinomycetota</taxon>
        <taxon>Actinomycetes</taxon>
        <taxon>Streptosporangiales</taxon>
        <taxon>Streptosporangiaceae</taxon>
        <taxon>Nonomuraea</taxon>
    </lineage>
</organism>
<accession>A0ABT1K6N2</accession>